<dbReference type="STRING" id="317577.GCA_000419625_00145"/>
<proteinExistence type="predicted"/>
<name>A0A221SUZ5_9DEIO</name>
<sequence>MKGLILAAGRGSRLLPVSATRPKHTVNVAGVPIIVRAVRALREAGAEDIGIVTSSSSETELRDVTLGSGHLTFIRQPEALGTGHAVLCAREFLEGQDTLLYLGDNLFEDSLRPVRAALREADAVIGVKQVPDPQLFGVAVVEGGLLRGLVEKPSQPAGNLAACGVFAFRPGVLDAVAALEPSVRGEIEFPQALLSVIAAGGRVRAVEFGGFWSDAGTPGDLLRANAHYLSQLTPCMDGTLENSELSGLVVVEPGARVQNSRVTGPVWIGPHAVLRDSEVGPYTSVGRHALLSHTRIQGSMVDDFARVHAPTRLLERSIIGRHAVVGAPSDVGLQLVIGDRSVARL</sequence>
<organism evidence="2 3">
    <name type="scientific">Deinococcus ficus</name>
    <dbReference type="NCBI Taxonomy" id="317577"/>
    <lineage>
        <taxon>Bacteria</taxon>
        <taxon>Thermotogati</taxon>
        <taxon>Deinococcota</taxon>
        <taxon>Deinococci</taxon>
        <taxon>Deinococcales</taxon>
        <taxon>Deinococcaceae</taxon>
        <taxon>Deinococcus</taxon>
    </lineage>
</organism>
<reference evidence="2 3" key="1">
    <citation type="submission" date="2017-05" db="EMBL/GenBank/DDBJ databases">
        <title>The complete genome sequence of Deinococcus ficus isolated from the rhizosphere of the Ficus religiosa L. in Taiwan.</title>
        <authorList>
            <person name="Wu K.-M."/>
            <person name="Liao T.-L."/>
            <person name="Liu Y.-M."/>
            <person name="Young C.-C."/>
            <person name="Tsai S.-F."/>
        </authorList>
    </citation>
    <scope>NUCLEOTIDE SEQUENCE [LARGE SCALE GENOMIC DNA]</scope>
    <source>
        <strain evidence="2 3">CC-FR2-10</strain>
    </source>
</reference>
<dbReference type="Pfam" id="PF00483">
    <property type="entry name" value="NTP_transferase"/>
    <property type="match status" value="1"/>
</dbReference>
<accession>A0A221SUZ5</accession>
<gene>
    <name evidence="2" type="ORF">DFI_04955</name>
</gene>
<dbReference type="GO" id="GO:0016740">
    <property type="term" value="F:transferase activity"/>
    <property type="evidence" value="ECO:0007669"/>
    <property type="project" value="UniProtKB-KW"/>
</dbReference>
<dbReference type="Proteomes" id="UP000259030">
    <property type="component" value="Chromosome"/>
</dbReference>
<dbReference type="PANTHER" id="PTHR42883:SF2">
    <property type="entry name" value="THYMIDYLYLTRANSFERASE"/>
    <property type="match status" value="1"/>
</dbReference>
<evidence type="ECO:0000259" key="1">
    <source>
        <dbReference type="Pfam" id="PF00483"/>
    </source>
</evidence>
<evidence type="ECO:0000313" key="3">
    <source>
        <dbReference type="Proteomes" id="UP000259030"/>
    </source>
</evidence>
<evidence type="ECO:0000313" key="2">
    <source>
        <dbReference type="EMBL" id="ASN80443.1"/>
    </source>
</evidence>
<keyword evidence="2" id="KW-0808">Transferase</keyword>
<dbReference type="SUPFAM" id="SSF53448">
    <property type="entry name" value="Nucleotide-diphospho-sugar transferases"/>
    <property type="match status" value="1"/>
</dbReference>
<dbReference type="Gene3D" id="3.90.550.10">
    <property type="entry name" value="Spore Coat Polysaccharide Biosynthesis Protein SpsA, Chain A"/>
    <property type="match status" value="1"/>
</dbReference>
<dbReference type="RefSeq" id="WP_027462153.1">
    <property type="nucleotide sequence ID" value="NZ_BNAK01000027.1"/>
</dbReference>
<feature type="domain" description="Nucleotidyl transferase" evidence="1">
    <location>
        <begin position="2"/>
        <end position="230"/>
    </location>
</feature>
<dbReference type="PANTHER" id="PTHR42883">
    <property type="entry name" value="GLUCOSE-1-PHOSPHATE THYMIDYLTRANSFERASE"/>
    <property type="match status" value="1"/>
</dbReference>
<dbReference type="AlphaFoldDB" id="A0A221SUZ5"/>
<dbReference type="KEGG" id="dfc:DFI_04955"/>
<keyword evidence="3" id="KW-1185">Reference proteome</keyword>
<dbReference type="Gene3D" id="2.160.10.10">
    <property type="entry name" value="Hexapeptide repeat proteins"/>
    <property type="match status" value="1"/>
</dbReference>
<dbReference type="InterPro" id="IPR005835">
    <property type="entry name" value="NTP_transferase_dom"/>
</dbReference>
<dbReference type="EMBL" id="CP021081">
    <property type="protein sequence ID" value="ASN80443.1"/>
    <property type="molecule type" value="Genomic_DNA"/>
</dbReference>
<protein>
    <submittedName>
        <fullName evidence="2">Nucleotidyl transferase</fullName>
    </submittedName>
</protein>
<dbReference type="InterPro" id="IPR029044">
    <property type="entry name" value="Nucleotide-diphossugar_trans"/>
</dbReference>